<keyword evidence="1" id="KW-1133">Transmembrane helix</keyword>
<name>A0A162GN96_BDEBC</name>
<gene>
    <name evidence="2" type="ORF">AZI87_04740</name>
</gene>
<comment type="caution">
    <text evidence="2">The sequence shown here is derived from an EMBL/GenBank/DDBJ whole genome shotgun (WGS) entry which is preliminary data.</text>
</comment>
<dbReference type="Proteomes" id="UP000075799">
    <property type="component" value="Unassembled WGS sequence"/>
</dbReference>
<sequence>MDTCMPRKEDELENNLDKNLSVILVKLARPFLAIGFIATAVLLLISIKFTFKQGRKISFLGFQLWLFAYLGFGF</sequence>
<reference evidence="2 3" key="1">
    <citation type="submission" date="2016-03" db="EMBL/GenBank/DDBJ databases">
        <authorList>
            <person name="Ploux O."/>
        </authorList>
    </citation>
    <scope>NUCLEOTIDE SEQUENCE [LARGE SCALE GENOMIC DNA]</scope>
    <source>
        <strain evidence="2 3">EC13</strain>
    </source>
</reference>
<keyword evidence="1" id="KW-0812">Transmembrane</keyword>
<proteinExistence type="predicted"/>
<keyword evidence="1" id="KW-0472">Membrane</keyword>
<evidence type="ECO:0000256" key="1">
    <source>
        <dbReference type="SAM" id="Phobius"/>
    </source>
</evidence>
<protein>
    <submittedName>
        <fullName evidence="2">Uncharacterized protein</fullName>
    </submittedName>
</protein>
<organism evidence="2 3">
    <name type="scientific">Bdellovibrio bacteriovorus</name>
    <dbReference type="NCBI Taxonomy" id="959"/>
    <lineage>
        <taxon>Bacteria</taxon>
        <taxon>Pseudomonadati</taxon>
        <taxon>Bdellovibrionota</taxon>
        <taxon>Bdellovibrionia</taxon>
        <taxon>Bdellovibrionales</taxon>
        <taxon>Pseudobdellovibrionaceae</taxon>
        <taxon>Bdellovibrio</taxon>
    </lineage>
</organism>
<dbReference type="AlphaFoldDB" id="A0A162GN96"/>
<feature type="transmembrane region" description="Helical" evidence="1">
    <location>
        <begin position="20"/>
        <end position="45"/>
    </location>
</feature>
<evidence type="ECO:0000313" key="2">
    <source>
        <dbReference type="EMBL" id="KYG68553.1"/>
    </source>
</evidence>
<feature type="transmembrane region" description="Helical" evidence="1">
    <location>
        <begin position="57"/>
        <end position="73"/>
    </location>
</feature>
<evidence type="ECO:0000313" key="3">
    <source>
        <dbReference type="Proteomes" id="UP000075799"/>
    </source>
</evidence>
<dbReference type="EMBL" id="LUKD01000001">
    <property type="protein sequence ID" value="KYG68553.1"/>
    <property type="molecule type" value="Genomic_DNA"/>
</dbReference>
<accession>A0A162GN96</accession>